<keyword evidence="3 8" id="KW-0328">Glycosyltransferase</keyword>
<gene>
    <name evidence="10" type="ORF">NLI96_g6914</name>
</gene>
<reference evidence="10" key="1">
    <citation type="submission" date="2022-07" db="EMBL/GenBank/DDBJ databases">
        <title>Genome Sequence of Physisporinus lineatus.</title>
        <authorList>
            <person name="Buettner E."/>
        </authorList>
    </citation>
    <scope>NUCLEOTIDE SEQUENCE</scope>
    <source>
        <strain evidence="10">VT162</strain>
    </source>
</reference>
<comment type="catalytic activity">
    <reaction evidence="7">
        <text>[(1-&gt;4)-alpha-D-glucosyl](n) + UDP-alpha-D-glucose = [(1-&gt;4)-alpha-D-glucosyl](n+1) + UDP + H(+)</text>
        <dbReference type="Rhea" id="RHEA:18549"/>
        <dbReference type="Rhea" id="RHEA-COMP:9584"/>
        <dbReference type="Rhea" id="RHEA-COMP:9587"/>
        <dbReference type="ChEBI" id="CHEBI:15378"/>
        <dbReference type="ChEBI" id="CHEBI:15444"/>
        <dbReference type="ChEBI" id="CHEBI:58223"/>
        <dbReference type="ChEBI" id="CHEBI:58885"/>
        <dbReference type="EC" id="2.4.1.11"/>
    </reaction>
    <physiologicalReaction direction="left-to-right" evidence="7">
        <dbReference type="Rhea" id="RHEA:18550"/>
    </physiologicalReaction>
</comment>
<protein>
    <recommendedName>
        <fullName evidence="8">Glycogen [starch] synthase</fullName>
        <ecNumber evidence="8">2.4.1.11</ecNumber>
    </recommendedName>
</protein>
<accession>A0AAD5V1W8</accession>
<evidence type="ECO:0000256" key="8">
    <source>
        <dbReference type="RuleBase" id="RU363104"/>
    </source>
</evidence>
<comment type="function">
    <text evidence="6">Glycogen synthase participates in the glycogen biosynthetic process along with glycogenin and glycogen branching enzyme. Extends the primer composed of a few glucose units formed by glycogenin by adding new glucose units to it. In this context, glycogen synthase transfers the glycosyl residue from UDP-Glc to the non-reducing end of alpha-1,4-glucan.</text>
</comment>
<comment type="similarity">
    <text evidence="2 8">Belongs to the glycosyltransferase 3 family.</text>
</comment>
<dbReference type="PANTHER" id="PTHR10176:SF3">
    <property type="entry name" value="GLYCOGEN [STARCH] SYNTHASE"/>
    <property type="match status" value="1"/>
</dbReference>
<name>A0AAD5V1W8_9APHY</name>
<dbReference type="EC" id="2.4.1.11" evidence="8"/>
<evidence type="ECO:0000256" key="6">
    <source>
        <dbReference type="ARBA" id="ARBA00043883"/>
    </source>
</evidence>
<evidence type="ECO:0000256" key="3">
    <source>
        <dbReference type="ARBA" id="ARBA00022676"/>
    </source>
</evidence>
<dbReference type="FunFam" id="3.40.50.2000:FF:000045">
    <property type="entry name" value="Glycogen [starch] synthase"/>
    <property type="match status" value="1"/>
</dbReference>
<sequence>MSEIKRDTKNPLLFECAWEVANKVGGIYTVIKTKVPVTVSEYGDRYCLIGPLSYKSAPMEVEAEEPTDPHLAGTLDSLRAAGVKSLYGRWLIEGNPHVLLFDTGSQYIRLDEWKGDLWNLAGIPTPPNDHETNETIVFGYIVAWFLGEYVSRRLDKAVVAHFHEWQAGLAIPLCRKRHIDVTTVFTTHATLLGRYLCAGSVDFYNNLQYFDVDHEAGKRGIYHRYCIERSSAHCADVFTTVSHITAYESEHLLKRKPDGVLPNGLNVVKFQAMHEFQNLHQTAKSKINDFVRGHFYGHYDFNLDDTLYMFTAGRYEYRNKGVDMFIESLARLNYRLKKSDSKTTVVAFIIMPASTHSYTIDALKGQAVTKQLRDTVTEIQNRIGARLFEYAIRTNGEHVALPTPDDLLSEEDKVLLKRRIFALKRNALPPVTTHNMADDANDPILSQIRRVQLFNSQSDRVKVVFHPDFLNSNNPILGMDYEEFVRGCHLGVFPSYYEPWGYTPAECTVMGIPSITTNLSGFGCFMQDLIERPQDEGCYIVDRRSQSVDDSVNHLTDHMFSFCTKTRRQRINQRNRVERLSPLLDWKNLGIEYSKARQLALRRAYPESFYGESGYAGYEEGEGEDVDGGFGFGMERMGPQSVPASPRYKMSGIATPGDIGTLTEEMQVLGTSDYRGIPWPVSAEEEDEGYPFPLVMKVRSRASSILSGASTPGGGKSKSLSETDLRKADAALSHVFPPPMTPSTTSSDKADSPVGEISPVSTKVGEEAEEVKGVNGKVY</sequence>
<dbReference type="EMBL" id="JANAWD010000268">
    <property type="protein sequence ID" value="KAJ3482537.1"/>
    <property type="molecule type" value="Genomic_DNA"/>
</dbReference>
<comment type="pathway">
    <text evidence="1 8">Glycan biosynthesis; glycogen biosynthesis.</text>
</comment>
<evidence type="ECO:0000313" key="10">
    <source>
        <dbReference type="EMBL" id="KAJ3482537.1"/>
    </source>
</evidence>
<dbReference type="SUPFAM" id="SSF53756">
    <property type="entry name" value="UDP-Glycosyltransferase/glycogen phosphorylase"/>
    <property type="match status" value="2"/>
</dbReference>
<evidence type="ECO:0000256" key="5">
    <source>
        <dbReference type="ARBA" id="ARBA00023056"/>
    </source>
</evidence>
<organism evidence="10 11">
    <name type="scientific">Meripilus lineatus</name>
    <dbReference type="NCBI Taxonomy" id="2056292"/>
    <lineage>
        <taxon>Eukaryota</taxon>
        <taxon>Fungi</taxon>
        <taxon>Dikarya</taxon>
        <taxon>Basidiomycota</taxon>
        <taxon>Agaricomycotina</taxon>
        <taxon>Agaricomycetes</taxon>
        <taxon>Polyporales</taxon>
        <taxon>Meripilaceae</taxon>
        <taxon>Meripilus</taxon>
    </lineage>
</organism>
<dbReference type="GO" id="GO:0004373">
    <property type="term" value="F:alpha-1,4-glucan glucosyltransferase (UDP-glucose donor) activity"/>
    <property type="evidence" value="ECO:0007669"/>
    <property type="project" value="UniProtKB-EC"/>
</dbReference>
<dbReference type="GO" id="GO:0005978">
    <property type="term" value="P:glycogen biosynthetic process"/>
    <property type="evidence" value="ECO:0007669"/>
    <property type="project" value="UniProtKB-KW"/>
</dbReference>
<evidence type="ECO:0000256" key="9">
    <source>
        <dbReference type="SAM" id="MobiDB-lite"/>
    </source>
</evidence>
<evidence type="ECO:0000313" key="11">
    <source>
        <dbReference type="Proteomes" id="UP001212997"/>
    </source>
</evidence>
<keyword evidence="11" id="KW-1185">Reference proteome</keyword>
<dbReference type="Gene3D" id="6.10.260.10">
    <property type="match status" value="1"/>
</dbReference>
<dbReference type="Proteomes" id="UP001212997">
    <property type="component" value="Unassembled WGS sequence"/>
</dbReference>
<dbReference type="PANTHER" id="PTHR10176">
    <property type="entry name" value="GLYCOGEN SYNTHASE"/>
    <property type="match status" value="1"/>
</dbReference>
<proteinExistence type="inferred from homology"/>
<evidence type="ECO:0000256" key="4">
    <source>
        <dbReference type="ARBA" id="ARBA00022679"/>
    </source>
</evidence>
<feature type="region of interest" description="Disordered" evidence="9">
    <location>
        <begin position="732"/>
        <end position="779"/>
    </location>
</feature>
<dbReference type="InterPro" id="IPR008631">
    <property type="entry name" value="Glycogen_synth"/>
</dbReference>
<dbReference type="FunFam" id="3.40.50.2000:FF:000014">
    <property type="entry name" value="Glycogen [starch] synthase"/>
    <property type="match status" value="1"/>
</dbReference>
<dbReference type="GO" id="GO:0005737">
    <property type="term" value="C:cytoplasm"/>
    <property type="evidence" value="ECO:0007669"/>
    <property type="project" value="TreeGrafter"/>
</dbReference>
<comment type="caution">
    <text evidence="10">The sequence shown here is derived from an EMBL/GenBank/DDBJ whole genome shotgun (WGS) entry which is preliminary data.</text>
</comment>
<keyword evidence="5 8" id="KW-0320">Glycogen biosynthesis</keyword>
<evidence type="ECO:0000256" key="1">
    <source>
        <dbReference type="ARBA" id="ARBA00004964"/>
    </source>
</evidence>
<comment type="function">
    <text evidence="8">Transfers the glycosyl residue from UDP-Glc to the non-reducing end of alpha-1,4-glucan.</text>
</comment>
<keyword evidence="4 8" id="KW-0808">Transferase</keyword>
<dbReference type="Pfam" id="PF05693">
    <property type="entry name" value="Glycogen_syn"/>
    <property type="match status" value="1"/>
</dbReference>
<dbReference type="Gene3D" id="3.40.50.2000">
    <property type="entry name" value="Glycogen Phosphorylase B"/>
    <property type="match status" value="2"/>
</dbReference>
<evidence type="ECO:0000256" key="7">
    <source>
        <dbReference type="ARBA" id="ARBA00047345"/>
    </source>
</evidence>
<dbReference type="AlphaFoldDB" id="A0AAD5V1W8"/>
<dbReference type="CDD" id="cd03793">
    <property type="entry name" value="GT3_GSY2-like"/>
    <property type="match status" value="1"/>
</dbReference>
<evidence type="ECO:0000256" key="2">
    <source>
        <dbReference type="ARBA" id="ARBA00010686"/>
    </source>
</evidence>